<feature type="compositionally biased region" description="Polar residues" evidence="1">
    <location>
        <begin position="114"/>
        <end position="129"/>
    </location>
</feature>
<proteinExistence type="predicted"/>
<dbReference type="WBParaSite" id="sdigi.contig954.g10048.t1">
    <property type="protein sequence ID" value="sdigi.contig954.g10048.t1"/>
    <property type="gene ID" value="sdigi.contig954.g10048"/>
</dbReference>
<organism evidence="2 3">
    <name type="scientific">Setaria digitata</name>
    <dbReference type="NCBI Taxonomy" id="48799"/>
    <lineage>
        <taxon>Eukaryota</taxon>
        <taxon>Metazoa</taxon>
        <taxon>Ecdysozoa</taxon>
        <taxon>Nematoda</taxon>
        <taxon>Chromadorea</taxon>
        <taxon>Rhabditida</taxon>
        <taxon>Spirurina</taxon>
        <taxon>Spiruromorpha</taxon>
        <taxon>Filarioidea</taxon>
        <taxon>Setariidae</taxon>
        <taxon>Setaria</taxon>
    </lineage>
</organism>
<name>A0A915Q4L5_9BILA</name>
<accession>A0A915Q4L5</accession>
<reference evidence="3" key="1">
    <citation type="submission" date="2022-11" db="UniProtKB">
        <authorList>
            <consortium name="WormBaseParasite"/>
        </authorList>
    </citation>
    <scope>IDENTIFICATION</scope>
</reference>
<evidence type="ECO:0000256" key="1">
    <source>
        <dbReference type="SAM" id="MobiDB-lite"/>
    </source>
</evidence>
<evidence type="ECO:0000313" key="3">
    <source>
        <dbReference type="WBParaSite" id="sdigi.contig954.g10048.t1"/>
    </source>
</evidence>
<dbReference type="Proteomes" id="UP000887581">
    <property type="component" value="Unplaced"/>
</dbReference>
<keyword evidence="2" id="KW-1185">Reference proteome</keyword>
<evidence type="ECO:0000313" key="2">
    <source>
        <dbReference type="Proteomes" id="UP000887581"/>
    </source>
</evidence>
<feature type="region of interest" description="Disordered" evidence="1">
    <location>
        <begin position="114"/>
        <end position="133"/>
    </location>
</feature>
<dbReference type="AlphaFoldDB" id="A0A915Q4L5"/>
<protein>
    <submittedName>
        <fullName evidence="3">REJ domain-containing protein</fullName>
    </submittedName>
</protein>
<sequence>MTSSRRERVRFHRSSSSSLSTTADVSRSAKLILHSKSLPSSLLRNNSFDNNNLQNFKSSYFSCSSISSSNHSIIETPASAPAPSSLSLSPSSFFSTSSSSALSLFSRKSSHYQQSYPPRRSFTNSNSAPSHPKSIIKNSHTFTTLTDNHHSITPSSIICFATDQPLPAVTLVPEATVRPSLSLYVMSNSLLNWDAVGSSKSNLQQYQVSSNFNSFPFVFQL</sequence>